<name>A0A368Z4R8_9HYPH</name>
<evidence type="ECO:0000313" key="2">
    <source>
        <dbReference type="Proteomes" id="UP000253324"/>
    </source>
</evidence>
<organism evidence="1 2">
    <name type="scientific">Phyllobacterium bourgognense</name>
    <dbReference type="NCBI Taxonomy" id="314236"/>
    <lineage>
        <taxon>Bacteria</taxon>
        <taxon>Pseudomonadati</taxon>
        <taxon>Pseudomonadota</taxon>
        <taxon>Alphaproteobacteria</taxon>
        <taxon>Hyphomicrobiales</taxon>
        <taxon>Phyllobacteriaceae</taxon>
        <taxon>Phyllobacterium</taxon>
    </lineage>
</organism>
<dbReference type="AlphaFoldDB" id="A0A368Z4R8"/>
<dbReference type="RefSeq" id="WP_147274619.1">
    <property type="nucleotide sequence ID" value="NZ_QPJM01000002.1"/>
</dbReference>
<keyword evidence="2" id="KW-1185">Reference proteome</keyword>
<dbReference type="EMBL" id="QPJM01000002">
    <property type="protein sequence ID" value="RCW86456.1"/>
    <property type="molecule type" value="Genomic_DNA"/>
</dbReference>
<comment type="caution">
    <text evidence="1">The sequence shown here is derived from an EMBL/GenBank/DDBJ whole genome shotgun (WGS) entry which is preliminary data.</text>
</comment>
<reference evidence="1 2" key="1">
    <citation type="submission" date="2018-07" db="EMBL/GenBank/DDBJ databases">
        <title>Genomic Encyclopedia of Type Strains, Phase III (KMG-III): the genomes of soil and plant-associated and newly described type strains.</title>
        <authorList>
            <person name="Whitman W."/>
        </authorList>
    </citation>
    <scope>NUCLEOTIDE SEQUENCE [LARGE SCALE GENOMIC DNA]</scope>
    <source>
        <strain evidence="1 2">31-25a</strain>
    </source>
</reference>
<dbReference type="PROSITE" id="PS51257">
    <property type="entry name" value="PROKAR_LIPOPROTEIN"/>
    <property type="match status" value="1"/>
</dbReference>
<protein>
    <submittedName>
        <fullName evidence="1">Uncharacterized protein</fullName>
    </submittedName>
</protein>
<evidence type="ECO:0000313" key="1">
    <source>
        <dbReference type="EMBL" id="RCW86456.1"/>
    </source>
</evidence>
<accession>A0A368Z4R8</accession>
<proteinExistence type="predicted"/>
<gene>
    <name evidence="1" type="ORF">C7476_102437</name>
</gene>
<dbReference type="Proteomes" id="UP000253324">
    <property type="component" value="Unassembled WGS sequence"/>
</dbReference>
<sequence length="145" mass="15375">MNLKNMVCGLSLIVTGLSTSACQTDDLKFTRAGSAIYTIPAKSGHKTGLLSNYMVNPDCSGGRTPDFKVVTAPANGTIDLWRGSVSPSFRQGHPQQKCNTHKVAAVGAFYTSRSGFVGTDKVVISSKAPGSDVYSYITVHIDVTK</sequence>
<dbReference type="OrthoDB" id="8265246at2"/>